<comment type="caution">
    <text evidence="1">The sequence shown here is derived from an EMBL/GenBank/DDBJ whole genome shotgun (WGS) entry which is preliminary data.</text>
</comment>
<dbReference type="RefSeq" id="XP_056515893.1">
    <property type="nucleotide sequence ID" value="XM_056651043.1"/>
</dbReference>
<gene>
    <name evidence="1" type="ORF">NUU61_000459</name>
</gene>
<dbReference type="EMBL" id="JAPMSZ010000001">
    <property type="protein sequence ID" value="KAJ5114700.1"/>
    <property type="molecule type" value="Genomic_DNA"/>
</dbReference>
<dbReference type="GeneID" id="81390211"/>
<dbReference type="SUPFAM" id="SSF54506">
    <property type="entry name" value="Diaminopimelate epimerase-like"/>
    <property type="match status" value="1"/>
</dbReference>
<reference evidence="1" key="1">
    <citation type="submission" date="2022-11" db="EMBL/GenBank/DDBJ databases">
        <authorList>
            <person name="Petersen C."/>
        </authorList>
    </citation>
    <scope>NUCLEOTIDE SEQUENCE</scope>
    <source>
        <strain evidence="1">IBT 34128</strain>
    </source>
</reference>
<reference evidence="1" key="2">
    <citation type="journal article" date="2023" name="IMA Fungus">
        <title>Comparative genomic study of the Penicillium genus elucidates a diverse pangenome and 15 lateral gene transfer events.</title>
        <authorList>
            <person name="Petersen C."/>
            <person name="Sorensen T."/>
            <person name="Nielsen M.R."/>
            <person name="Sondergaard T.E."/>
            <person name="Sorensen J.L."/>
            <person name="Fitzpatrick D.A."/>
            <person name="Frisvad J.C."/>
            <person name="Nielsen K.L."/>
        </authorList>
    </citation>
    <scope>NUCLEOTIDE SEQUENCE</scope>
    <source>
        <strain evidence="1">IBT 34128</strain>
    </source>
</reference>
<dbReference type="OrthoDB" id="75169at2759"/>
<organism evidence="1 2">
    <name type="scientific">Penicillium alfredii</name>
    <dbReference type="NCBI Taxonomy" id="1506179"/>
    <lineage>
        <taxon>Eukaryota</taxon>
        <taxon>Fungi</taxon>
        <taxon>Dikarya</taxon>
        <taxon>Ascomycota</taxon>
        <taxon>Pezizomycotina</taxon>
        <taxon>Eurotiomycetes</taxon>
        <taxon>Eurotiomycetidae</taxon>
        <taxon>Eurotiales</taxon>
        <taxon>Aspergillaceae</taxon>
        <taxon>Penicillium</taxon>
    </lineage>
</organism>
<evidence type="ECO:0000313" key="1">
    <source>
        <dbReference type="EMBL" id="KAJ5114700.1"/>
    </source>
</evidence>
<sequence>MQLIARQFNLSETTFVCPPTNPRATWRLRSFLPNGEEVFGVGHNSLGAWWWMAHAGLIYQQQLGDDILLVEVSVSTFRISMRQGSPQFLDKHTNQPSLAESLGLDPCEIGLQYSGTVLEGPQVVTSSPARHLLVPVRSKEALYRVKISQQECIAQELARTRSYNSGLYVLTSTGGDSTVSGTDVPRFEAPFFSPGMSMEDPVDQGRCCGASKWE</sequence>
<keyword evidence="2" id="KW-1185">Reference proteome</keyword>
<evidence type="ECO:0000313" key="2">
    <source>
        <dbReference type="Proteomes" id="UP001141434"/>
    </source>
</evidence>
<dbReference type="InterPro" id="IPR003719">
    <property type="entry name" value="Phenazine_PhzF-like"/>
</dbReference>
<proteinExistence type="predicted"/>
<dbReference type="Pfam" id="PF02567">
    <property type="entry name" value="PhzC-PhzF"/>
    <property type="match status" value="1"/>
</dbReference>
<protein>
    <submittedName>
        <fullName evidence="1">Uncharacterized protein</fullName>
    </submittedName>
</protein>
<dbReference type="AlphaFoldDB" id="A0A9W9G9L1"/>
<accession>A0A9W9G9L1</accession>
<name>A0A9W9G9L1_9EURO</name>
<dbReference type="Proteomes" id="UP001141434">
    <property type="component" value="Unassembled WGS sequence"/>
</dbReference>
<dbReference type="Gene3D" id="3.10.310.10">
    <property type="entry name" value="Diaminopimelate Epimerase, Chain A, domain 1"/>
    <property type="match status" value="2"/>
</dbReference>
<dbReference type="GO" id="GO:0003824">
    <property type="term" value="F:catalytic activity"/>
    <property type="evidence" value="ECO:0007669"/>
    <property type="project" value="InterPro"/>
</dbReference>